<dbReference type="Proteomes" id="UP000001631">
    <property type="component" value="Unassembled WGS sequence"/>
</dbReference>
<evidence type="ECO:0000313" key="3">
    <source>
        <dbReference type="EMBL" id="EEH10452.1"/>
    </source>
</evidence>
<dbReference type="HOGENOM" id="CLU_060126_0_0_1"/>
<name>C0NE04_AJECG</name>
<accession>C0NE04</accession>
<dbReference type="VEuPathDB" id="FungiDB:I7I50_00357"/>
<reference evidence="3" key="1">
    <citation type="submission" date="2009-02" db="EMBL/GenBank/DDBJ databases">
        <title>The Genome Sequence of Ajellomyces capsulatus strain G186AR.</title>
        <authorList>
            <consortium name="The Broad Institute Genome Sequencing Platform"/>
            <person name="Champion M."/>
            <person name="Cuomo C."/>
            <person name="Ma L.-J."/>
            <person name="Henn M.R."/>
            <person name="Sil A."/>
            <person name="Goldman B."/>
            <person name="Young S.K."/>
            <person name="Kodira C.D."/>
            <person name="Zeng Q."/>
            <person name="Koehrsen M."/>
            <person name="Alvarado L."/>
            <person name="Berlin A."/>
            <person name="Borenstein D."/>
            <person name="Chen Z."/>
            <person name="Engels R."/>
            <person name="Freedman E."/>
            <person name="Gellesch M."/>
            <person name="Goldberg J."/>
            <person name="Griggs A."/>
            <person name="Gujja S."/>
            <person name="Heiman D."/>
            <person name="Hepburn T."/>
            <person name="Howarth C."/>
            <person name="Jen D."/>
            <person name="Larson L."/>
            <person name="Lewis B."/>
            <person name="Mehta T."/>
            <person name="Park D."/>
            <person name="Pearson M."/>
            <person name="Roberts A."/>
            <person name="Saif S."/>
            <person name="Shea T."/>
            <person name="Shenoy N."/>
            <person name="Sisk P."/>
            <person name="Stolte C."/>
            <person name="Sykes S."/>
            <person name="Walk T."/>
            <person name="White J."/>
            <person name="Yandava C."/>
            <person name="Klein B."/>
            <person name="McEwen J.G."/>
            <person name="Puccia R."/>
            <person name="Goldman G.H."/>
            <person name="Felipe M.S."/>
            <person name="Nino-Vega G."/>
            <person name="San-Blas G."/>
            <person name="Taylor J."/>
            <person name="Mendoza L."/>
            <person name="Galagan J."/>
            <person name="Nusbaum C."/>
            <person name="Birren B."/>
        </authorList>
    </citation>
    <scope>NUCLEOTIDE SEQUENCE</scope>
    <source>
        <strain evidence="3">G186AR</strain>
    </source>
</reference>
<dbReference type="GeneID" id="69035113"/>
<evidence type="ECO:0000256" key="1">
    <source>
        <dbReference type="SAM" id="Coils"/>
    </source>
</evidence>
<keyword evidence="2" id="KW-1133">Transmembrane helix</keyword>
<proteinExistence type="predicted"/>
<keyword evidence="1" id="KW-0175">Coiled coil</keyword>
<dbReference type="AlphaFoldDB" id="C0NE04"/>
<protein>
    <submittedName>
        <fullName evidence="3">Uncharacterized protein</fullName>
    </submittedName>
</protein>
<gene>
    <name evidence="3" type="ORF">HCBG_02097</name>
</gene>
<feature type="transmembrane region" description="Helical" evidence="2">
    <location>
        <begin position="306"/>
        <end position="327"/>
    </location>
</feature>
<keyword evidence="2" id="KW-0812">Transmembrane</keyword>
<sequence>MFILQTLSAVASRLKVYEASNIAEEVSITDDPSSPVEVSTRPVIQPRYDNPATQDDDIERGGMVLFCAANTASPVDSPLVLTQQEHASQIAALIGENAKLRAVVDERDKCMEQLESAREDIANLKLFSNTWRDRFFTKLKEAEQLRLERNNNFEIAVKNYQNAQLEEMRQAMGTYESQLTKVREELKSRCQEIDHLREENKDMEESSLKQFQEYHDLAQDKEELQKQYKLLEVQLQDNRIDRLRLMEKIEQLEATELELEARLTAAGISTREHAEREEELERCLFAKNLHTEYNECVDKFIERQKIFGQVIVTAFVTALITALITLASGNRKSLELQLPELVMETLD</sequence>
<dbReference type="EMBL" id="GG663364">
    <property type="protein sequence ID" value="EEH10452.1"/>
    <property type="molecule type" value="Genomic_DNA"/>
</dbReference>
<evidence type="ECO:0000313" key="4">
    <source>
        <dbReference type="Proteomes" id="UP000001631"/>
    </source>
</evidence>
<keyword evidence="4" id="KW-1185">Reference proteome</keyword>
<dbReference type="RefSeq" id="XP_045290932.1">
    <property type="nucleotide sequence ID" value="XM_045429146.1"/>
</dbReference>
<evidence type="ECO:0000256" key="2">
    <source>
        <dbReference type="SAM" id="Phobius"/>
    </source>
</evidence>
<dbReference type="InParanoid" id="C0NE04"/>
<feature type="coiled-coil region" evidence="1">
    <location>
        <begin position="165"/>
        <end position="262"/>
    </location>
</feature>
<organism evidence="3 4">
    <name type="scientific">Ajellomyces capsulatus (strain G186AR / H82 / ATCC MYA-2454 / RMSCC 2432)</name>
    <name type="common">Darling's disease fungus</name>
    <name type="synonym">Histoplasma capsulatum</name>
    <dbReference type="NCBI Taxonomy" id="447093"/>
    <lineage>
        <taxon>Eukaryota</taxon>
        <taxon>Fungi</taxon>
        <taxon>Dikarya</taxon>
        <taxon>Ascomycota</taxon>
        <taxon>Pezizomycotina</taxon>
        <taxon>Eurotiomycetes</taxon>
        <taxon>Eurotiomycetidae</taxon>
        <taxon>Onygenales</taxon>
        <taxon>Ajellomycetaceae</taxon>
        <taxon>Histoplasma</taxon>
    </lineage>
</organism>
<keyword evidence="2" id="KW-0472">Membrane</keyword>